<sequence length="140" mass="14709">MNEPPSLPVILAGAGVVLAAVLIGWAITVLVLRFARLPDKTAHSREDGGEFILEAPAPKTEVPRGGTLVGLLERAAVATCVVTGHAELIAVVVAVKGLGRFAELRDDPAFAERFLIGTLTSMLTAVWVALLGAWIIQVVH</sequence>
<dbReference type="RefSeq" id="WP_221437860.1">
    <property type="nucleotide sequence ID" value="NZ_JACHMK010000001.1"/>
</dbReference>
<keyword evidence="1" id="KW-0472">Membrane</keyword>
<protein>
    <submittedName>
        <fullName evidence="2">Uncharacterized protein</fullName>
    </submittedName>
</protein>
<feature type="transmembrane region" description="Helical" evidence="1">
    <location>
        <begin position="114"/>
        <end position="136"/>
    </location>
</feature>
<keyword evidence="1" id="KW-1133">Transmembrane helix</keyword>
<evidence type="ECO:0000313" key="3">
    <source>
        <dbReference type="Proteomes" id="UP000617426"/>
    </source>
</evidence>
<reference evidence="2" key="1">
    <citation type="submission" date="2020-08" db="EMBL/GenBank/DDBJ databases">
        <title>Sequencing the genomes of 1000 actinobacteria strains.</title>
        <authorList>
            <person name="Klenk H.-P."/>
        </authorList>
    </citation>
    <scope>NUCLEOTIDE SEQUENCE</scope>
    <source>
        <strain evidence="2">DSM 10695</strain>
    </source>
</reference>
<keyword evidence="3" id="KW-1185">Reference proteome</keyword>
<proteinExistence type="predicted"/>
<dbReference type="EMBL" id="JACHMK010000001">
    <property type="protein sequence ID" value="MBB6335114.1"/>
    <property type="molecule type" value="Genomic_DNA"/>
</dbReference>
<comment type="caution">
    <text evidence="2">The sequence shown here is derived from an EMBL/GenBank/DDBJ whole genome shotgun (WGS) entry which is preliminary data.</text>
</comment>
<organism evidence="2 3">
    <name type="scientific">Schaalia hyovaginalis</name>
    <dbReference type="NCBI Taxonomy" id="29316"/>
    <lineage>
        <taxon>Bacteria</taxon>
        <taxon>Bacillati</taxon>
        <taxon>Actinomycetota</taxon>
        <taxon>Actinomycetes</taxon>
        <taxon>Actinomycetales</taxon>
        <taxon>Actinomycetaceae</taxon>
        <taxon>Schaalia</taxon>
    </lineage>
</organism>
<dbReference type="AlphaFoldDB" id="A0A923E7W3"/>
<accession>A0A923E7W3</accession>
<feature type="transmembrane region" description="Helical" evidence="1">
    <location>
        <begin position="6"/>
        <end position="35"/>
    </location>
</feature>
<name>A0A923E7W3_9ACTO</name>
<evidence type="ECO:0000256" key="1">
    <source>
        <dbReference type="SAM" id="Phobius"/>
    </source>
</evidence>
<dbReference type="Proteomes" id="UP000617426">
    <property type="component" value="Unassembled WGS sequence"/>
</dbReference>
<evidence type="ECO:0000313" key="2">
    <source>
        <dbReference type="EMBL" id="MBB6335114.1"/>
    </source>
</evidence>
<gene>
    <name evidence="2" type="ORF">HD592_001679</name>
</gene>
<keyword evidence="1" id="KW-0812">Transmembrane</keyword>